<accession>A0A8S5QUQ9</accession>
<evidence type="ECO:0000256" key="1">
    <source>
        <dbReference type="SAM" id="Phobius"/>
    </source>
</evidence>
<proteinExistence type="predicted"/>
<evidence type="ECO:0000313" key="2">
    <source>
        <dbReference type="EMBL" id="DAE22792.1"/>
    </source>
</evidence>
<feature type="transmembrane region" description="Helical" evidence="1">
    <location>
        <begin position="6"/>
        <end position="25"/>
    </location>
</feature>
<reference evidence="2" key="1">
    <citation type="journal article" date="2021" name="Proc. Natl. Acad. Sci. U.S.A.">
        <title>A Catalog of Tens of Thousands of Viruses from Human Metagenomes Reveals Hidden Associations with Chronic Diseases.</title>
        <authorList>
            <person name="Tisza M.J."/>
            <person name="Buck C.B."/>
        </authorList>
    </citation>
    <scope>NUCLEOTIDE SEQUENCE</scope>
    <source>
        <strain evidence="2">Ct2hZ16</strain>
    </source>
</reference>
<dbReference type="EMBL" id="BK015739">
    <property type="protein sequence ID" value="DAE22792.1"/>
    <property type="molecule type" value="Genomic_DNA"/>
</dbReference>
<organism evidence="2">
    <name type="scientific">Siphoviridae sp. ct2hZ16</name>
    <dbReference type="NCBI Taxonomy" id="2826276"/>
    <lineage>
        <taxon>Viruses</taxon>
        <taxon>Duplodnaviria</taxon>
        <taxon>Heunggongvirae</taxon>
        <taxon>Uroviricota</taxon>
        <taxon>Caudoviricetes</taxon>
    </lineage>
</organism>
<keyword evidence="1" id="KW-0472">Membrane</keyword>
<keyword evidence="1" id="KW-0812">Transmembrane</keyword>
<protein>
    <submittedName>
        <fullName evidence="2">Uncharacterized protein</fullName>
    </submittedName>
</protein>
<keyword evidence="1" id="KW-1133">Transmembrane helix</keyword>
<sequence>MTEIVAFFEIFILLTCAVYSVFRVAKVITQKNPKEQEEQSLCDSCTHLVRKGCGIDVGKYRCDYFNESFNKSPEYCRNYKRRKEKKEPTEVNTDE</sequence>
<name>A0A8S5QUQ9_9CAUD</name>